<evidence type="ECO:0008006" key="4">
    <source>
        <dbReference type="Google" id="ProtNLM"/>
    </source>
</evidence>
<organism evidence="2 3">
    <name type="scientific">Chryseobacterium angstadtii</name>
    <dbReference type="NCBI Taxonomy" id="558151"/>
    <lineage>
        <taxon>Bacteria</taxon>
        <taxon>Pseudomonadati</taxon>
        <taxon>Bacteroidota</taxon>
        <taxon>Flavobacteriia</taxon>
        <taxon>Flavobacteriales</taxon>
        <taxon>Weeksellaceae</taxon>
        <taxon>Chryseobacterium group</taxon>
        <taxon>Chryseobacterium</taxon>
    </lineage>
</organism>
<keyword evidence="1" id="KW-0732">Signal</keyword>
<dbReference type="AlphaFoldDB" id="A0A0J7I0S2"/>
<evidence type="ECO:0000313" key="2">
    <source>
        <dbReference type="EMBL" id="KMQ59416.1"/>
    </source>
</evidence>
<dbReference type="OrthoDB" id="1247682at2"/>
<dbReference type="STRING" id="558151.ACM46_20175"/>
<name>A0A0J7I0S2_9FLAO</name>
<accession>A0A0J7I0S2</accession>
<feature type="chain" id="PRO_5005288134" description="DUF4397 domain-containing protein" evidence="1">
    <location>
        <begin position="20"/>
        <end position="215"/>
    </location>
</feature>
<feature type="signal peptide" evidence="1">
    <location>
        <begin position="1"/>
        <end position="19"/>
    </location>
</feature>
<sequence>MKKISTLFLMAGALFAAKAQVGINTKTPQGTLDVAGDILVESYLVDTVNSSAGGNYFLLTRSKDTSPVGKIKMLDISLRNVAPVNTYNVILKNVNQDEVVSLNTNLETSKYVVAITGAVFTNAVSAVNTSTTPKSFGAYSTEVTQVTSGGKTYHAINLSFKGASTVSSTNGTWTIALNVFERSLVKDWGTFNGSVSASASPVYSGVSTNTPLGLQ</sequence>
<dbReference type="EMBL" id="LFND01000007">
    <property type="protein sequence ID" value="KMQ59416.1"/>
    <property type="molecule type" value="Genomic_DNA"/>
</dbReference>
<dbReference type="PATRIC" id="fig|558151.6.peg.4235"/>
<protein>
    <recommendedName>
        <fullName evidence="4">DUF4397 domain-containing protein</fullName>
    </recommendedName>
</protein>
<keyword evidence="3" id="KW-1185">Reference proteome</keyword>
<proteinExistence type="predicted"/>
<evidence type="ECO:0000313" key="3">
    <source>
        <dbReference type="Proteomes" id="UP000036261"/>
    </source>
</evidence>
<evidence type="ECO:0000256" key="1">
    <source>
        <dbReference type="SAM" id="SignalP"/>
    </source>
</evidence>
<dbReference type="RefSeq" id="WP_048508473.1">
    <property type="nucleotide sequence ID" value="NZ_LFND01000007.1"/>
</dbReference>
<reference evidence="2 3" key="1">
    <citation type="journal article" date="2013" name="Int. J. Syst. Evol. Microbiol.">
        <title>Chryseobacterium angstadtii sp. nov., isolated from a newt tank.</title>
        <authorList>
            <person name="Kirk K.E."/>
            <person name="Hoffman J.A."/>
            <person name="Smith K.A."/>
            <person name="Strahan B.L."/>
            <person name="Failor K.C."/>
            <person name="Krebs J.E."/>
            <person name="Gale A.N."/>
            <person name="Do T.D."/>
            <person name="Sontag T.C."/>
            <person name="Batties A.M."/>
            <person name="Mistiszyn K."/>
            <person name="Newman J.D."/>
        </authorList>
    </citation>
    <scope>NUCLEOTIDE SEQUENCE [LARGE SCALE GENOMIC DNA]</scope>
    <source>
        <strain evidence="2 3">KM</strain>
    </source>
</reference>
<gene>
    <name evidence="2" type="ORF">ACM46_20175</name>
</gene>
<comment type="caution">
    <text evidence="2">The sequence shown here is derived from an EMBL/GenBank/DDBJ whole genome shotgun (WGS) entry which is preliminary data.</text>
</comment>
<dbReference type="Proteomes" id="UP000036261">
    <property type="component" value="Unassembled WGS sequence"/>
</dbReference>